<evidence type="ECO:0000256" key="1">
    <source>
        <dbReference type="ARBA" id="ARBA00022741"/>
    </source>
</evidence>
<reference evidence="5 6" key="1">
    <citation type="submission" date="2017-09" db="EMBL/GenBank/DDBJ databases">
        <title>Depth-based differentiation of microbial function through sediment-hosted aquifers and enrichment of novel symbionts in the deep terrestrial subsurface.</title>
        <authorList>
            <person name="Probst A.J."/>
            <person name="Ladd B."/>
            <person name="Jarett J.K."/>
            <person name="Geller-Mcgrath D.E."/>
            <person name="Sieber C.M."/>
            <person name="Emerson J.B."/>
            <person name="Anantharaman K."/>
            <person name="Thomas B.C."/>
            <person name="Malmstrom R."/>
            <person name="Stieglmeier M."/>
            <person name="Klingl A."/>
            <person name="Woyke T."/>
            <person name="Ryan C.M."/>
            <person name="Banfield J.F."/>
        </authorList>
    </citation>
    <scope>NUCLEOTIDE SEQUENCE [LARGE SCALE GENOMIC DNA]</scope>
    <source>
        <strain evidence="5">CG10_big_fil_rev_8_21_14_0_10_31_9</strain>
    </source>
</reference>
<proteinExistence type="predicted"/>
<accession>A0A2H0RD33</accession>
<dbReference type="GO" id="GO:0016887">
    <property type="term" value="F:ATP hydrolysis activity"/>
    <property type="evidence" value="ECO:0007669"/>
    <property type="project" value="InterPro"/>
</dbReference>
<dbReference type="InterPro" id="IPR028299">
    <property type="entry name" value="ClpA/B_CS2"/>
</dbReference>
<dbReference type="SMART" id="SM01086">
    <property type="entry name" value="ClpB_D2-small"/>
    <property type="match status" value="1"/>
</dbReference>
<organism evidence="5 6">
    <name type="scientific">Candidatus Wolfebacteria bacterium CG10_big_fil_rev_8_21_14_0_10_31_9</name>
    <dbReference type="NCBI Taxonomy" id="1975070"/>
    <lineage>
        <taxon>Bacteria</taxon>
        <taxon>Candidatus Wolfeibacteriota</taxon>
    </lineage>
</organism>
<dbReference type="InterPro" id="IPR027417">
    <property type="entry name" value="P-loop_NTPase"/>
</dbReference>
<dbReference type="PRINTS" id="PR00300">
    <property type="entry name" value="CLPPROTEASEA"/>
</dbReference>
<dbReference type="GO" id="GO:0005737">
    <property type="term" value="C:cytoplasm"/>
    <property type="evidence" value="ECO:0007669"/>
    <property type="project" value="TreeGrafter"/>
</dbReference>
<name>A0A2H0RD33_9BACT</name>
<dbReference type="PROSITE" id="PS00871">
    <property type="entry name" value="CLPAB_2"/>
    <property type="match status" value="1"/>
</dbReference>
<comment type="caution">
    <text evidence="5">The sequence shown here is derived from an EMBL/GenBank/DDBJ whole genome shotgun (WGS) entry which is preliminary data.</text>
</comment>
<dbReference type="GO" id="GO:0005524">
    <property type="term" value="F:ATP binding"/>
    <property type="evidence" value="ECO:0007669"/>
    <property type="project" value="UniProtKB-KW"/>
</dbReference>
<dbReference type="Gene3D" id="1.10.8.60">
    <property type="match status" value="1"/>
</dbReference>
<dbReference type="Gene3D" id="3.40.50.300">
    <property type="entry name" value="P-loop containing nucleotide triphosphate hydrolases"/>
    <property type="match status" value="1"/>
</dbReference>
<evidence type="ECO:0000256" key="3">
    <source>
        <dbReference type="ARBA" id="ARBA00023186"/>
    </source>
</evidence>
<evidence type="ECO:0000313" key="6">
    <source>
        <dbReference type="Proteomes" id="UP000231602"/>
    </source>
</evidence>
<dbReference type="Pfam" id="PF07724">
    <property type="entry name" value="AAA_2"/>
    <property type="match status" value="1"/>
</dbReference>
<dbReference type="InterPro" id="IPR050130">
    <property type="entry name" value="ClpA_ClpB"/>
</dbReference>
<dbReference type="InterPro" id="IPR001270">
    <property type="entry name" value="ClpA/B"/>
</dbReference>
<dbReference type="EMBL" id="PCXV01000043">
    <property type="protein sequence ID" value="PIR43954.1"/>
    <property type="molecule type" value="Genomic_DNA"/>
</dbReference>
<gene>
    <name evidence="5" type="ORF">COV23_02540</name>
</gene>
<dbReference type="SUPFAM" id="SSF52540">
    <property type="entry name" value="P-loop containing nucleoside triphosphate hydrolases"/>
    <property type="match status" value="1"/>
</dbReference>
<dbReference type="InterPro" id="IPR003959">
    <property type="entry name" value="ATPase_AAA_core"/>
</dbReference>
<sequence>KTELARALAGFMFNDEKAIVRIDMSEFMEKHSVSRLIGAPPGYVGYEEGGKLSEAIRHRPYSLILFDEIEKAHPEVFNILLQVLDNGRLTDSKGKVANFQNTIIILTSNVGSEYFKEISKIGFETGEENAINKVSGFKERVQASLRETFRPEFLNRLDDIIIFNSLSRIDIKKIVDIQLEEFKKKLKSRNLEVIVDNSTKKYIAENGFDPDFGARPIKRLIQKAILDQLADRLIKGEFSHVKKIKISFKDSHINIVAARA</sequence>
<evidence type="ECO:0000259" key="4">
    <source>
        <dbReference type="SMART" id="SM01086"/>
    </source>
</evidence>
<feature type="domain" description="Clp ATPase C-terminal" evidence="4">
    <location>
        <begin position="166"/>
        <end position="255"/>
    </location>
</feature>
<dbReference type="Pfam" id="PF10431">
    <property type="entry name" value="ClpB_D2-small"/>
    <property type="match status" value="1"/>
</dbReference>
<keyword evidence="3" id="KW-0143">Chaperone</keyword>
<dbReference type="PANTHER" id="PTHR11638:SF18">
    <property type="entry name" value="HEAT SHOCK PROTEIN 104"/>
    <property type="match status" value="1"/>
</dbReference>
<keyword evidence="1" id="KW-0547">Nucleotide-binding</keyword>
<keyword evidence="2" id="KW-0067">ATP-binding</keyword>
<evidence type="ECO:0000313" key="5">
    <source>
        <dbReference type="EMBL" id="PIR43954.1"/>
    </source>
</evidence>
<protein>
    <recommendedName>
        <fullName evidence="4">Clp ATPase C-terminal domain-containing protein</fullName>
    </recommendedName>
</protein>
<dbReference type="GO" id="GO:0034605">
    <property type="term" value="P:cellular response to heat"/>
    <property type="evidence" value="ECO:0007669"/>
    <property type="project" value="TreeGrafter"/>
</dbReference>
<dbReference type="PANTHER" id="PTHR11638">
    <property type="entry name" value="ATP-DEPENDENT CLP PROTEASE"/>
    <property type="match status" value="1"/>
</dbReference>
<evidence type="ECO:0000256" key="2">
    <source>
        <dbReference type="ARBA" id="ARBA00022840"/>
    </source>
</evidence>
<feature type="non-terminal residue" evidence="5">
    <location>
        <position position="1"/>
    </location>
</feature>
<dbReference type="AlphaFoldDB" id="A0A2H0RD33"/>
<dbReference type="CDD" id="cd19499">
    <property type="entry name" value="RecA-like_ClpB_Hsp104-like"/>
    <property type="match status" value="1"/>
</dbReference>
<dbReference type="InterPro" id="IPR019489">
    <property type="entry name" value="Clp_ATPase_C"/>
</dbReference>
<dbReference type="Proteomes" id="UP000231602">
    <property type="component" value="Unassembled WGS sequence"/>
</dbReference>